<feature type="domain" description="Transposase IS200-like" evidence="1">
    <location>
        <begin position="9"/>
        <end position="124"/>
    </location>
</feature>
<proteinExistence type="predicted"/>
<dbReference type="OrthoDB" id="9814067at2"/>
<dbReference type="Proteomes" id="UP000318431">
    <property type="component" value="Unassembled WGS sequence"/>
</dbReference>
<dbReference type="GO" id="GO:0004803">
    <property type="term" value="F:transposase activity"/>
    <property type="evidence" value="ECO:0007669"/>
    <property type="project" value="InterPro"/>
</dbReference>
<evidence type="ECO:0000313" key="2">
    <source>
        <dbReference type="EMBL" id="TWI66503.1"/>
    </source>
</evidence>
<dbReference type="SUPFAM" id="SSF143422">
    <property type="entry name" value="Transposase IS200-like"/>
    <property type="match status" value="1"/>
</dbReference>
<dbReference type="EMBL" id="VLLB01000003">
    <property type="protein sequence ID" value="TWI66503.1"/>
    <property type="molecule type" value="Genomic_DNA"/>
</dbReference>
<keyword evidence="3" id="KW-1185">Reference proteome</keyword>
<evidence type="ECO:0000259" key="1">
    <source>
        <dbReference type="SMART" id="SM01321"/>
    </source>
</evidence>
<accession>A0A562RC63</accession>
<dbReference type="GO" id="GO:0003677">
    <property type="term" value="F:DNA binding"/>
    <property type="evidence" value="ECO:0007669"/>
    <property type="project" value="InterPro"/>
</dbReference>
<dbReference type="InterPro" id="IPR036515">
    <property type="entry name" value="Transposase_17_sf"/>
</dbReference>
<dbReference type="PANTHER" id="PTHR34322:SF2">
    <property type="entry name" value="TRANSPOSASE IS200-LIKE DOMAIN-CONTAINING PROTEIN"/>
    <property type="match status" value="1"/>
</dbReference>
<sequence length="202" mass="22941">MPRRARLLLPGYPLHLIQRGHNRQPCFFQRSDYLVYLNWVRDYAEFYGGAIHAYVLMTNHVHLLATMDDVTMLAPMMKAIAQNYAQYINRRLGRSGSVWEDRFRSSPVTNETYLLTCHQYIELNPVRAGMVAHPGRYRWSSYAGNAGLFVDDLLTPLASYLGLGAMTAQRYGAYRSLFSQALDPAHVQVIRNAAAGNRQIGA</sequence>
<dbReference type="RefSeq" id="WP_145649120.1">
    <property type="nucleotide sequence ID" value="NZ_VLLB01000003.1"/>
</dbReference>
<gene>
    <name evidence="2" type="ORF">IP91_02320</name>
</gene>
<dbReference type="SMART" id="SM01321">
    <property type="entry name" value="Y1_Tnp"/>
    <property type="match status" value="1"/>
</dbReference>
<comment type="caution">
    <text evidence="2">The sequence shown here is derived from an EMBL/GenBank/DDBJ whole genome shotgun (WGS) entry which is preliminary data.</text>
</comment>
<reference evidence="2 3" key="1">
    <citation type="journal article" date="2015" name="Stand. Genomic Sci.">
        <title>Genomic Encyclopedia of Bacterial and Archaeal Type Strains, Phase III: the genomes of soil and plant-associated and newly described type strains.</title>
        <authorList>
            <person name="Whitman W.B."/>
            <person name="Woyke T."/>
            <person name="Klenk H.P."/>
            <person name="Zhou Y."/>
            <person name="Lilburn T.G."/>
            <person name="Beck B.J."/>
            <person name="De Vos P."/>
            <person name="Vandamme P."/>
            <person name="Eisen J.A."/>
            <person name="Garrity G."/>
            <person name="Hugenholtz P."/>
            <person name="Kyrpides N.C."/>
        </authorList>
    </citation>
    <scope>NUCLEOTIDE SEQUENCE [LARGE SCALE GENOMIC DNA]</scope>
    <source>
        <strain evidence="2 3">CGMCC 1.10822</strain>
    </source>
</reference>
<organism evidence="2 3">
    <name type="scientific">Pseudoduganella lurida</name>
    <dbReference type="NCBI Taxonomy" id="1036180"/>
    <lineage>
        <taxon>Bacteria</taxon>
        <taxon>Pseudomonadati</taxon>
        <taxon>Pseudomonadota</taxon>
        <taxon>Betaproteobacteria</taxon>
        <taxon>Burkholderiales</taxon>
        <taxon>Oxalobacteraceae</taxon>
        <taxon>Telluria group</taxon>
        <taxon>Pseudoduganella</taxon>
    </lineage>
</organism>
<protein>
    <submittedName>
        <fullName evidence="2">Putative transposase</fullName>
    </submittedName>
</protein>
<evidence type="ECO:0000313" key="3">
    <source>
        <dbReference type="Proteomes" id="UP000318431"/>
    </source>
</evidence>
<dbReference type="PANTHER" id="PTHR34322">
    <property type="entry name" value="TRANSPOSASE, Y1_TNP DOMAIN-CONTAINING"/>
    <property type="match status" value="1"/>
</dbReference>
<dbReference type="InterPro" id="IPR002686">
    <property type="entry name" value="Transposase_17"/>
</dbReference>
<name>A0A562RC63_9BURK</name>
<dbReference type="AlphaFoldDB" id="A0A562RC63"/>
<dbReference type="GO" id="GO:0006313">
    <property type="term" value="P:DNA transposition"/>
    <property type="evidence" value="ECO:0007669"/>
    <property type="project" value="InterPro"/>
</dbReference>
<dbReference type="Pfam" id="PF01797">
    <property type="entry name" value="Y1_Tnp"/>
    <property type="match status" value="1"/>
</dbReference>
<dbReference type="Gene3D" id="3.30.70.1290">
    <property type="entry name" value="Transposase IS200-like"/>
    <property type="match status" value="1"/>
</dbReference>